<name>A0A562WT20_9BACT</name>
<feature type="compositionally biased region" description="Basic residues" evidence="19">
    <location>
        <begin position="651"/>
        <end position="661"/>
    </location>
</feature>
<comment type="subcellular location">
    <subcellularLocation>
        <location evidence="2">Cytoplasm</location>
    </subcellularLocation>
</comment>
<feature type="coiled-coil region" evidence="18">
    <location>
        <begin position="176"/>
        <end position="210"/>
    </location>
</feature>
<dbReference type="GO" id="GO:0046872">
    <property type="term" value="F:metal ion binding"/>
    <property type="evidence" value="ECO:0007669"/>
    <property type="project" value="UniProtKB-KW"/>
</dbReference>
<keyword evidence="14" id="KW-0378">Hydrolase</keyword>
<organism evidence="21 22">
    <name type="scientific">Geobacter argillaceus</name>
    <dbReference type="NCBI Taxonomy" id="345631"/>
    <lineage>
        <taxon>Bacteria</taxon>
        <taxon>Pseudomonadati</taxon>
        <taxon>Thermodesulfobacteriota</taxon>
        <taxon>Desulfuromonadia</taxon>
        <taxon>Geobacterales</taxon>
        <taxon>Geobacteraceae</taxon>
        <taxon>Geobacter</taxon>
    </lineage>
</organism>
<feature type="compositionally biased region" description="Basic residues" evidence="19">
    <location>
        <begin position="591"/>
        <end position="602"/>
    </location>
</feature>
<dbReference type="Pfam" id="PF10150">
    <property type="entry name" value="RNase_E_G"/>
    <property type="match status" value="1"/>
</dbReference>
<evidence type="ECO:0000256" key="12">
    <source>
        <dbReference type="ARBA" id="ARBA00022730"/>
    </source>
</evidence>
<evidence type="ECO:0000256" key="4">
    <source>
        <dbReference type="ARBA" id="ARBA00017719"/>
    </source>
</evidence>
<evidence type="ECO:0000256" key="6">
    <source>
        <dbReference type="ARBA" id="ARBA00022490"/>
    </source>
</evidence>
<dbReference type="EMBL" id="VLLN01000001">
    <property type="protein sequence ID" value="TWJ33506.1"/>
    <property type="molecule type" value="Genomic_DNA"/>
</dbReference>
<keyword evidence="16" id="KW-0694">RNA-binding</keyword>
<evidence type="ECO:0000256" key="8">
    <source>
        <dbReference type="ARBA" id="ARBA00022552"/>
    </source>
</evidence>
<evidence type="ECO:0000259" key="20">
    <source>
        <dbReference type="PROSITE" id="PS50126"/>
    </source>
</evidence>
<gene>
    <name evidence="21" type="ORF">JN12_00180</name>
</gene>
<feature type="region of interest" description="Disordered" evidence="19">
    <location>
        <begin position="499"/>
        <end position="796"/>
    </location>
</feature>
<dbReference type="GO" id="GO:0008033">
    <property type="term" value="P:tRNA processing"/>
    <property type="evidence" value="ECO:0007669"/>
    <property type="project" value="UniProtKB-KW"/>
</dbReference>
<dbReference type="RefSeq" id="WP_145017132.1">
    <property type="nucleotide sequence ID" value="NZ_VLLN01000001.1"/>
</dbReference>
<evidence type="ECO:0000256" key="3">
    <source>
        <dbReference type="ARBA" id="ARBA00005663"/>
    </source>
</evidence>
<keyword evidence="11" id="KW-0479">Metal-binding</keyword>
<keyword evidence="18" id="KW-0175">Coiled coil</keyword>
<evidence type="ECO:0000313" key="21">
    <source>
        <dbReference type="EMBL" id="TWJ33506.1"/>
    </source>
</evidence>
<keyword evidence="22" id="KW-1185">Reference proteome</keyword>
<dbReference type="Pfam" id="PF20833">
    <property type="entry name" value="RNase_E_G_Thio"/>
    <property type="match status" value="1"/>
</dbReference>
<dbReference type="Gene3D" id="2.40.50.140">
    <property type="entry name" value="Nucleic acid-binding proteins"/>
    <property type="match status" value="1"/>
</dbReference>
<dbReference type="Proteomes" id="UP000319449">
    <property type="component" value="Unassembled WGS sequence"/>
</dbReference>
<feature type="compositionally biased region" description="Low complexity" evidence="19">
    <location>
        <begin position="763"/>
        <end position="774"/>
    </location>
</feature>
<keyword evidence="17" id="KW-0472">Membrane</keyword>
<proteinExistence type="inferred from homology"/>
<keyword evidence="8" id="KW-0698">rRNA processing</keyword>
<evidence type="ECO:0000256" key="7">
    <source>
        <dbReference type="ARBA" id="ARBA00022519"/>
    </source>
</evidence>
<reference evidence="21 22" key="1">
    <citation type="submission" date="2019-07" db="EMBL/GenBank/DDBJ databases">
        <title>Genomic Encyclopedia of Archaeal and Bacterial Type Strains, Phase II (KMG-II): from individual species to whole genera.</title>
        <authorList>
            <person name="Goeker M."/>
        </authorList>
    </citation>
    <scope>NUCLEOTIDE SEQUENCE [LARGE SCALE GENOMIC DNA]</scope>
    <source>
        <strain evidence="21 22">ATCC BAA-1139</strain>
    </source>
</reference>
<keyword evidence="5" id="KW-1003">Cell membrane</keyword>
<comment type="caution">
    <text evidence="21">The sequence shown here is derived from an EMBL/GenBank/DDBJ whole genome shotgun (WGS) entry which is preliminary data.</text>
</comment>
<dbReference type="PROSITE" id="PS50126">
    <property type="entry name" value="S1"/>
    <property type="match status" value="1"/>
</dbReference>
<dbReference type="GO" id="GO:0016787">
    <property type="term" value="F:hydrolase activity"/>
    <property type="evidence" value="ECO:0007669"/>
    <property type="project" value="UniProtKB-KW"/>
</dbReference>
<dbReference type="GO" id="GO:0004519">
    <property type="term" value="F:endonuclease activity"/>
    <property type="evidence" value="ECO:0007669"/>
    <property type="project" value="UniProtKB-KW"/>
</dbReference>
<evidence type="ECO:0000256" key="14">
    <source>
        <dbReference type="ARBA" id="ARBA00022801"/>
    </source>
</evidence>
<evidence type="ECO:0000256" key="18">
    <source>
        <dbReference type="SAM" id="Coils"/>
    </source>
</evidence>
<evidence type="ECO:0000256" key="5">
    <source>
        <dbReference type="ARBA" id="ARBA00022475"/>
    </source>
</evidence>
<comment type="similarity">
    <text evidence="3">Belongs to the RNase E/G family. RNase G subfamily.</text>
</comment>
<keyword evidence="7" id="KW-0997">Cell inner membrane</keyword>
<dbReference type="NCBIfam" id="TIGR00757">
    <property type="entry name" value="RNaseEG"/>
    <property type="match status" value="1"/>
</dbReference>
<evidence type="ECO:0000256" key="16">
    <source>
        <dbReference type="ARBA" id="ARBA00022884"/>
    </source>
</evidence>
<keyword evidence="9" id="KW-0819">tRNA processing</keyword>
<evidence type="ECO:0000256" key="9">
    <source>
        <dbReference type="ARBA" id="ARBA00022694"/>
    </source>
</evidence>
<keyword evidence="13" id="KW-0255">Endonuclease</keyword>
<evidence type="ECO:0000256" key="19">
    <source>
        <dbReference type="SAM" id="MobiDB-lite"/>
    </source>
</evidence>
<evidence type="ECO:0000256" key="11">
    <source>
        <dbReference type="ARBA" id="ARBA00022723"/>
    </source>
</evidence>
<dbReference type="GO" id="GO:0006364">
    <property type="term" value="P:rRNA processing"/>
    <property type="evidence" value="ECO:0007669"/>
    <property type="project" value="UniProtKB-KW"/>
</dbReference>
<feature type="compositionally biased region" description="Basic and acidic residues" evidence="19">
    <location>
        <begin position="499"/>
        <end position="513"/>
    </location>
</feature>
<keyword evidence="6" id="KW-0963">Cytoplasm</keyword>
<dbReference type="InterPro" id="IPR003029">
    <property type="entry name" value="S1_domain"/>
</dbReference>
<dbReference type="InterPro" id="IPR012340">
    <property type="entry name" value="NA-bd_OB-fold"/>
</dbReference>
<evidence type="ECO:0000256" key="15">
    <source>
        <dbReference type="ARBA" id="ARBA00022842"/>
    </source>
</evidence>
<feature type="compositionally biased region" description="Low complexity" evidence="19">
    <location>
        <begin position="722"/>
        <end position="734"/>
    </location>
</feature>
<dbReference type="Pfam" id="PF00575">
    <property type="entry name" value="S1"/>
    <property type="match status" value="1"/>
</dbReference>
<protein>
    <recommendedName>
        <fullName evidence="4">Ribonuclease G</fullName>
    </recommendedName>
</protein>
<evidence type="ECO:0000256" key="10">
    <source>
        <dbReference type="ARBA" id="ARBA00022722"/>
    </source>
</evidence>
<dbReference type="GO" id="GO:0005737">
    <property type="term" value="C:cytoplasm"/>
    <property type="evidence" value="ECO:0007669"/>
    <property type="project" value="UniProtKB-SubCell"/>
</dbReference>
<dbReference type="PANTHER" id="PTHR30001">
    <property type="entry name" value="RIBONUCLEASE"/>
    <property type="match status" value="1"/>
</dbReference>
<dbReference type="SUPFAM" id="SSF50249">
    <property type="entry name" value="Nucleic acid-binding proteins"/>
    <property type="match status" value="1"/>
</dbReference>
<feature type="compositionally biased region" description="Low complexity" evidence="19">
    <location>
        <begin position="549"/>
        <end position="560"/>
    </location>
</feature>
<dbReference type="InterPro" id="IPR048583">
    <property type="entry name" value="RNase_E_G_thioredoxin-like"/>
</dbReference>
<feature type="domain" description="S1 motif" evidence="20">
    <location>
        <begin position="40"/>
        <end position="125"/>
    </location>
</feature>
<evidence type="ECO:0000256" key="17">
    <source>
        <dbReference type="ARBA" id="ARBA00023136"/>
    </source>
</evidence>
<keyword evidence="15" id="KW-0460">Magnesium</keyword>
<dbReference type="SMART" id="SM00316">
    <property type="entry name" value="S1"/>
    <property type="match status" value="1"/>
</dbReference>
<dbReference type="OrthoDB" id="9804278at2"/>
<dbReference type="GO" id="GO:0019843">
    <property type="term" value="F:rRNA binding"/>
    <property type="evidence" value="ECO:0007669"/>
    <property type="project" value="UniProtKB-KW"/>
</dbReference>
<dbReference type="GO" id="GO:0004540">
    <property type="term" value="F:RNA nuclease activity"/>
    <property type="evidence" value="ECO:0007669"/>
    <property type="project" value="InterPro"/>
</dbReference>
<sequence>MAKKMLINALHPEEARVAIVDEGRLIDLDIEIAGSEQTRGNVYKGVVLRVEPALQAAFIDIGLKKPGFLQIGELHPEWWQWRDDVPEDQRKRRPRIQEVLRRGQELIVQVEKDERDMKGAALTSYLSLPGRYMVLMPGSDSSGISRKVEGEAERKKMKALVAQMTIPEGIGYIIRTEAVDKSLEELQKDLDQLVAKYEELRRQAESAKAPALLHKEYSVVIRSIRDYFTAEIDELLIDSKDVHRETKAFFKEAMPKYEKLVKLHQEKRPIFSRYQIEEQIDQTHEKKVPLKSGGSLVIEPTEALVSIDVNSGKSTGERGVEDTAFRTNVEAAEEAARQLRLRDLGGLIVIDFIDMRDNKHIREVEKILKAALKGDKARVTVGRISQFGILEMSRQRIRQALNQASYLECPHCEGRGKVKSVESMALSFLRKVHAAAAKGTAAEVRGELPLEVAYYLLNRKKRDLAQIENDYDIEVTIKGKPSFLMNQLELELVKREKPAHIEPLPEERPERKPIVPPIEPQDTASSETDVEPAGKKKRSRGRKKDAEETAAAVVEVEAAVHPQVLVTPTDEEPLAESVTPEGDEATEEQKKKRRRRRRRGKGKPTEGMAAPATPESDLLPPTAEPAGQESVESLETTGEEDDGEHHEEQKKKRRRRRRAKGKGAPTDTEQGQLTSEPPADAAPAPVVMQEQPAPSQRPEETAPAVASESKPKRTRRKKADAPEASEPAVVAEPVTHPEAATPAEEQKPKRTRRPKAAGKEETPAPVEQQAEAAPDTPVEKPKRTRRKKAEPVVEEE</sequence>
<keyword evidence="10" id="KW-0540">Nuclease</keyword>
<dbReference type="InterPro" id="IPR019307">
    <property type="entry name" value="RNA-bd_AU-1/RNase_E/G"/>
</dbReference>
<dbReference type="PANTHER" id="PTHR30001:SF1">
    <property type="entry name" value="RIBONUCLEASE E_G-LIKE PROTEIN, CHLOROPLASTIC"/>
    <property type="match status" value="1"/>
</dbReference>
<evidence type="ECO:0000313" key="22">
    <source>
        <dbReference type="Proteomes" id="UP000319449"/>
    </source>
</evidence>
<accession>A0A562WT20</accession>
<evidence type="ECO:0000256" key="2">
    <source>
        <dbReference type="ARBA" id="ARBA00004496"/>
    </source>
</evidence>
<keyword evidence="12" id="KW-0699">rRNA-binding</keyword>
<dbReference type="Gene3D" id="3.40.1260.20">
    <property type="entry name" value="Ribonuclease E, catalytic domain"/>
    <property type="match status" value="1"/>
</dbReference>
<dbReference type="InterPro" id="IPR004659">
    <property type="entry name" value="RNase_E/G"/>
</dbReference>
<evidence type="ECO:0000256" key="13">
    <source>
        <dbReference type="ARBA" id="ARBA00022759"/>
    </source>
</evidence>
<comment type="cofactor">
    <cofactor evidence="1">
        <name>Mg(2+)</name>
        <dbReference type="ChEBI" id="CHEBI:18420"/>
    </cofactor>
</comment>
<dbReference type="CDD" id="cd04453">
    <property type="entry name" value="S1_RNase_E"/>
    <property type="match status" value="1"/>
</dbReference>
<evidence type="ECO:0000256" key="1">
    <source>
        <dbReference type="ARBA" id="ARBA00001946"/>
    </source>
</evidence>
<dbReference type="AlphaFoldDB" id="A0A562WT20"/>